<dbReference type="AlphaFoldDB" id="A0A7J7CPL0"/>
<protein>
    <submittedName>
        <fullName evidence="7">P-loop containing nucleoside triphosphate hydrolases superfamily protein</fullName>
    </submittedName>
</protein>
<comment type="caution">
    <text evidence="7">The sequence shown here is derived from an EMBL/GenBank/DDBJ whole genome shotgun (WGS) entry which is preliminary data.</text>
</comment>
<gene>
    <name evidence="7" type="ORF">HS088_TW14G00133</name>
</gene>
<name>A0A7J7CPL0_TRIWF</name>
<dbReference type="InterPro" id="IPR050747">
    <property type="entry name" value="Mitochondrial_chaperone_BCS1"/>
</dbReference>
<accession>A0A7J7CPL0</accession>
<dbReference type="Pfam" id="PF14363">
    <property type="entry name" value="AAA_assoc"/>
    <property type="match status" value="1"/>
</dbReference>
<dbReference type="InParanoid" id="A0A7J7CPL0"/>
<feature type="domain" description="ATPase AAA-type core" evidence="5">
    <location>
        <begin position="239"/>
        <end position="303"/>
    </location>
</feature>
<dbReference type="SUPFAM" id="SSF52540">
    <property type="entry name" value="P-loop containing nucleoside triphosphate hydrolases"/>
    <property type="match status" value="1"/>
</dbReference>
<keyword evidence="2 7" id="KW-0378">Hydrolase</keyword>
<dbReference type="InterPro" id="IPR025753">
    <property type="entry name" value="AAA_N_dom"/>
</dbReference>
<feature type="domain" description="AAA-type ATPase N-terminal" evidence="6">
    <location>
        <begin position="37"/>
        <end position="129"/>
    </location>
</feature>
<keyword evidence="3" id="KW-0460">Magnesium</keyword>
<evidence type="ECO:0000259" key="6">
    <source>
        <dbReference type="Pfam" id="PF14363"/>
    </source>
</evidence>
<comment type="cofactor">
    <cofactor evidence="1">
        <name>Mg(2+)</name>
        <dbReference type="ChEBI" id="CHEBI:18420"/>
    </cofactor>
</comment>
<dbReference type="InterPro" id="IPR027417">
    <property type="entry name" value="P-loop_NTPase"/>
</dbReference>
<dbReference type="GO" id="GO:0016887">
    <property type="term" value="F:ATP hydrolysis activity"/>
    <property type="evidence" value="ECO:0007669"/>
    <property type="project" value="InterPro"/>
</dbReference>
<reference evidence="7 8" key="1">
    <citation type="journal article" date="2020" name="Nat. Commun.">
        <title>Genome of Tripterygium wilfordii and identification of cytochrome P450 involved in triptolide biosynthesis.</title>
        <authorList>
            <person name="Tu L."/>
            <person name="Su P."/>
            <person name="Zhang Z."/>
            <person name="Gao L."/>
            <person name="Wang J."/>
            <person name="Hu T."/>
            <person name="Zhou J."/>
            <person name="Zhang Y."/>
            <person name="Zhao Y."/>
            <person name="Liu Y."/>
            <person name="Song Y."/>
            <person name="Tong Y."/>
            <person name="Lu Y."/>
            <person name="Yang J."/>
            <person name="Xu C."/>
            <person name="Jia M."/>
            <person name="Peters R.J."/>
            <person name="Huang L."/>
            <person name="Gao W."/>
        </authorList>
    </citation>
    <scope>NUCLEOTIDE SEQUENCE [LARGE SCALE GENOMIC DNA]</scope>
    <source>
        <strain evidence="8">cv. XIE 37</strain>
        <tissue evidence="7">Leaf</tissue>
    </source>
</reference>
<dbReference type="Pfam" id="PF00004">
    <property type="entry name" value="AAA"/>
    <property type="match status" value="1"/>
</dbReference>
<evidence type="ECO:0000256" key="2">
    <source>
        <dbReference type="ARBA" id="ARBA00022801"/>
    </source>
</evidence>
<evidence type="ECO:0000256" key="1">
    <source>
        <dbReference type="ARBA" id="ARBA00001946"/>
    </source>
</evidence>
<dbReference type="PANTHER" id="PTHR23070">
    <property type="entry name" value="BCS1 AAA-TYPE ATPASE"/>
    <property type="match status" value="1"/>
</dbReference>
<dbReference type="Gene3D" id="3.40.50.300">
    <property type="entry name" value="P-loop containing nucleotide triphosphate hydrolases"/>
    <property type="match status" value="1"/>
</dbReference>
<evidence type="ECO:0000313" key="7">
    <source>
        <dbReference type="EMBL" id="KAF5736001.1"/>
    </source>
</evidence>
<dbReference type="GO" id="GO:0005524">
    <property type="term" value="F:ATP binding"/>
    <property type="evidence" value="ECO:0007669"/>
    <property type="project" value="InterPro"/>
</dbReference>
<evidence type="ECO:0000256" key="3">
    <source>
        <dbReference type="ARBA" id="ARBA00022842"/>
    </source>
</evidence>
<sequence length="329" mass="37685">MNFLQSSPMCFISTFLSLSATVSAMFMLLRTIFNDFVPREAREYIASLFSDYLFSDFTFVIEDRWLAVDNETFRAVERYLPTRVGPTTQSLLLGSCDTSNASAPPKSGIPVGGKIVDHFEGMRLVWTLRCKESKKYYCRDKKYHCLTCKKQYRERVMKTYFPHVTRTAESILHHRETLNIYTFNKEEAMWESTVFKHPSTFTTLAMDPALKRSIKDDLDQFVKRKDFFESAGRAWKCGYLLYGPPGTGKSSLVAAIANYLRYNIYDLQVQSVRSDAELRRILTATTNRSILLIEDIDCSGQVAHDRANDLKPVKSPGKKPNEFSLDPGV</sequence>
<feature type="region of interest" description="Disordered" evidence="4">
    <location>
        <begin position="308"/>
        <end position="329"/>
    </location>
</feature>
<dbReference type="EMBL" id="JAAARO010000014">
    <property type="protein sequence ID" value="KAF5736001.1"/>
    <property type="molecule type" value="Genomic_DNA"/>
</dbReference>
<keyword evidence="8" id="KW-1185">Reference proteome</keyword>
<dbReference type="Proteomes" id="UP000593562">
    <property type="component" value="Unassembled WGS sequence"/>
</dbReference>
<evidence type="ECO:0000313" key="8">
    <source>
        <dbReference type="Proteomes" id="UP000593562"/>
    </source>
</evidence>
<organism evidence="7 8">
    <name type="scientific">Tripterygium wilfordii</name>
    <name type="common">Thunder God vine</name>
    <dbReference type="NCBI Taxonomy" id="458696"/>
    <lineage>
        <taxon>Eukaryota</taxon>
        <taxon>Viridiplantae</taxon>
        <taxon>Streptophyta</taxon>
        <taxon>Embryophyta</taxon>
        <taxon>Tracheophyta</taxon>
        <taxon>Spermatophyta</taxon>
        <taxon>Magnoliopsida</taxon>
        <taxon>eudicotyledons</taxon>
        <taxon>Gunneridae</taxon>
        <taxon>Pentapetalae</taxon>
        <taxon>rosids</taxon>
        <taxon>fabids</taxon>
        <taxon>Celastrales</taxon>
        <taxon>Celastraceae</taxon>
        <taxon>Tripterygium</taxon>
    </lineage>
</organism>
<evidence type="ECO:0000259" key="5">
    <source>
        <dbReference type="Pfam" id="PF00004"/>
    </source>
</evidence>
<proteinExistence type="predicted"/>
<evidence type="ECO:0000256" key="4">
    <source>
        <dbReference type="SAM" id="MobiDB-lite"/>
    </source>
</evidence>
<dbReference type="InterPro" id="IPR003959">
    <property type="entry name" value="ATPase_AAA_core"/>
</dbReference>